<protein>
    <submittedName>
        <fullName evidence="1">Uncharacterized protein</fullName>
    </submittedName>
</protein>
<accession>A0A644WNQ4</accession>
<reference evidence="1" key="1">
    <citation type="submission" date="2019-08" db="EMBL/GenBank/DDBJ databases">
        <authorList>
            <person name="Kucharzyk K."/>
            <person name="Murdoch R.W."/>
            <person name="Higgins S."/>
            <person name="Loffler F."/>
        </authorList>
    </citation>
    <scope>NUCLEOTIDE SEQUENCE</scope>
</reference>
<name>A0A644WNQ4_9ZZZZ</name>
<organism evidence="1">
    <name type="scientific">bioreactor metagenome</name>
    <dbReference type="NCBI Taxonomy" id="1076179"/>
    <lineage>
        <taxon>unclassified sequences</taxon>
        <taxon>metagenomes</taxon>
        <taxon>ecological metagenomes</taxon>
    </lineage>
</organism>
<dbReference type="AlphaFoldDB" id="A0A644WNQ4"/>
<comment type="caution">
    <text evidence="1">The sequence shown here is derived from an EMBL/GenBank/DDBJ whole genome shotgun (WGS) entry which is preliminary data.</text>
</comment>
<dbReference type="EMBL" id="VSSQ01000988">
    <property type="protein sequence ID" value="MPM03864.1"/>
    <property type="molecule type" value="Genomic_DNA"/>
</dbReference>
<evidence type="ECO:0000313" key="1">
    <source>
        <dbReference type="EMBL" id="MPM03864.1"/>
    </source>
</evidence>
<proteinExistence type="predicted"/>
<gene>
    <name evidence="1" type="ORF">SDC9_50131</name>
</gene>
<sequence length="69" mass="8378">MLAYDYRIQTNLPFDYYRIYSIPNKPELTDYTRLLWYGYDEEGPTIYRQNPQTGQVVRIDYTTTPDKDK</sequence>